<keyword evidence="2" id="KW-0812">Transmembrane</keyword>
<feature type="domain" description="Bacterial sugar transferase" evidence="3">
    <location>
        <begin position="17"/>
        <end position="190"/>
    </location>
</feature>
<gene>
    <name evidence="4" type="ORF">FYJ78_12365</name>
</gene>
<evidence type="ECO:0000313" key="4">
    <source>
        <dbReference type="EMBL" id="MSV25942.1"/>
    </source>
</evidence>
<dbReference type="Pfam" id="PF02397">
    <property type="entry name" value="Bac_transf"/>
    <property type="match status" value="1"/>
</dbReference>
<sequence>MGKLYAGDDVFVYKIVKRSFDLISALTLLILISPLYLLLIILVKYKIGSPVFFEQKRSGMGMKPFYIKKFRSMTEEKDSQGKYLPDSERITQFGAFLRSTSLDELPQLISIIKGEMSVIGPRPLPTHYDAYYTAREKLRFKVRGGLISPEVMYDNIRPSWDEQLEYEADYVERLSWEIDAKIMVTVFKGLFKRYSSDYGDYERTDLDIERNGEIK</sequence>
<dbReference type="InterPro" id="IPR003362">
    <property type="entry name" value="Bact_transf"/>
</dbReference>
<evidence type="ECO:0000313" key="5">
    <source>
        <dbReference type="Proteomes" id="UP000430222"/>
    </source>
</evidence>
<comment type="similarity">
    <text evidence="1">Belongs to the bacterial sugar transferase family.</text>
</comment>
<proteinExistence type="inferred from homology"/>
<dbReference type="PANTHER" id="PTHR30576:SF8">
    <property type="entry name" value="UNDECAPRENYL-PHOSPHATE GALACTOSE PHOSPHOTRANSFERASE"/>
    <property type="match status" value="1"/>
</dbReference>
<dbReference type="EMBL" id="VUNL01000020">
    <property type="protein sequence ID" value="MSV25942.1"/>
    <property type="molecule type" value="Genomic_DNA"/>
</dbReference>
<dbReference type="GO" id="GO:0016780">
    <property type="term" value="F:phosphotransferase activity, for other substituted phosphate groups"/>
    <property type="evidence" value="ECO:0007669"/>
    <property type="project" value="TreeGrafter"/>
</dbReference>
<organism evidence="4 5">
    <name type="scientific">Selenomonas montiformis</name>
    <dbReference type="NCBI Taxonomy" id="2652285"/>
    <lineage>
        <taxon>Bacteria</taxon>
        <taxon>Bacillati</taxon>
        <taxon>Bacillota</taxon>
        <taxon>Negativicutes</taxon>
        <taxon>Selenomonadales</taxon>
        <taxon>Selenomonadaceae</taxon>
        <taxon>Selenomonas</taxon>
    </lineage>
</organism>
<dbReference type="AlphaFoldDB" id="A0A6I2V3A1"/>
<keyword evidence="4" id="KW-0808">Transferase</keyword>
<accession>A0A6I2V3A1</accession>
<keyword evidence="2" id="KW-0472">Membrane</keyword>
<name>A0A6I2V3A1_9FIRM</name>
<evidence type="ECO:0000256" key="1">
    <source>
        <dbReference type="ARBA" id="ARBA00006464"/>
    </source>
</evidence>
<reference evidence="4 5" key="1">
    <citation type="submission" date="2019-08" db="EMBL/GenBank/DDBJ databases">
        <title>In-depth cultivation of the pig gut microbiome towards novel bacterial diversity and tailored functional studies.</title>
        <authorList>
            <person name="Wylensek D."/>
            <person name="Hitch T.C.A."/>
            <person name="Clavel T."/>
        </authorList>
    </citation>
    <scope>NUCLEOTIDE SEQUENCE [LARGE SCALE GENOMIC DNA]</scope>
    <source>
        <strain evidence="5">WCA-380-WT-3B3</strain>
    </source>
</reference>
<keyword evidence="5" id="KW-1185">Reference proteome</keyword>
<evidence type="ECO:0000256" key="2">
    <source>
        <dbReference type="SAM" id="Phobius"/>
    </source>
</evidence>
<dbReference type="PANTHER" id="PTHR30576">
    <property type="entry name" value="COLANIC BIOSYNTHESIS UDP-GLUCOSE LIPID CARRIER TRANSFERASE"/>
    <property type="match status" value="1"/>
</dbReference>
<feature type="transmembrane region" description="Helical" evidence="2">
    <location>
        <begin position="22"/>
        <end position="43"/>
    </location>
</feature>
<evidence type="ECO:0000259" key="3">
    <source>
        <dbReference type="Pfam" id="PF02397"/>
    </source>
</evidence>
<keyword evidence="2" id="KW-1133">Transmembrane helix</keyword>
<dbReference type="Proteomes" id="UP000430222">
    <property type="component" value="Unassembled WGS sequence"/>
</dbReference>
<comment type="caution">
    <text evidence="4">The sequence shown here is derived from an EMBL/GenBank/DDBJ whole genome shotgun (WGS) entry which is preliminary data.</text>
</comment>
<protein>
    <submittedName>
        <fullName evidence="4">Sugar transferase</fullName>
    </submittedName>
</protein>